<evidence type="ECO:0000313" key="1">
    <source>
        <dbReference type="Proteomes" id="UP000036681"/>
    </source>
</evidence>
<dbReference type="WBParaSite" id="ALUE_0001928201-mRNA-1">
    <property type="protein sequence ID" value="ALUE_0001928201-mRNA-1"/>
    <property type="gene ID" value="ALUE_0001928201"/>
</dbReference>
<evidence type="ECO:0000313" key="2">
    <source>
        <dbReference type="WBParaSite" id="ALUE_0001928201-mRNA-1"/>
    </source>
</evidence>
<proteinExistence type="predicted"/>
<accession>A0A9J2QBB3</accession>
<name>A0A9J2QBB3_ASCLU</name>
<sequence length="57" mass="6659">MIKICSINITAPNQQIHLHTKNTVKHRRQCYCNLKTGRFRNKYDPVYEGSHSAEDKA</sequence>
<protein>
    <submittedName>
        <fullName evidence="2">Uncharacterized protein</fullName>
    </submittedName>
</protein>
<reference evidence="2" key="1">
    <citation type="submission" date="2023-03" db="UniProtKB">
        <authorList>
            <consortium name="WormBaseParasite"/>
        </authorList>
    </citation>
    <scope>IDENTIFICATION</scope>
</reference>
<keyword evidence="1" id="KW-1185">Reference proteome</keyword>
<dbReference type="AlphaFoldDB" id="A0A9J2QBB3"/>
<dbReference type="Proteomes" id="UP000036681">
    <property type="component" value="Unplaced"/>
</dbReference>
<organism evidence="1 2">
    <name type="scientific">Ascaris lumbricoides</name>
    <name type="common">Giant roundworm</name>
    <dbReference type="NCBI Taxonomy" id="6252"/>
    <lineage>
        <taxon>Eukaryota</taxon>
        <taxon>Metazoa</taxon>
        <taxon>Ecdysozoa</taxon>
        <taxon>Nematoda</taxon>
        <taxon>Chromadorea</taxon>
        <taxon>Rhabditida</taxon>
        <taxon>Spirurina</taxon>
        <taxon>Ascaridomorpha</taxon>
        <taxon>Ascaridoidea</taxon>
        <taxon>Ascarididae</taxon>
        <taxon>Ascaris</taxon>
    </lineage>
</organism>